<dbReference type="GO" id="GO:0004190">
    <property type="term" value="F:aspartic-type endopeptidase activity"/>
    <property type="evidence" value="ECO:0007669"/>
    <property type="project" value="UniProtKB-KW"/>
</dbReference>
<accession>A0A914WXS4</accession>
<keyword evidence="4 12" id="KW-0645">Protease</keyword>
<dbReference type="Pfam" id="PF00026">
    <property type="entry name" value="Asp"/>
    <property type="match status" value="1"/>
</dbReference>
<dbReference type="FunFam" id="2.40.70.10:FF:000008">
    <property type="entry name" value="Cathepsin D"/>
    <property type="match status" value="1"/>
</dbReference>
<dbReference type="GO" id="GO:0005576">
    <property type="term" value="C:extracellular region"/>
    <property type="evidence" value="ECO:0007669"/>
    <property type="project" value="UniProtKB-SubCell"/>
</dbReference>
<dbReference type="InterPro" id="IPR001969">
    <property type="entry name" value="Aspartic_peptidase_AS"/>
</dbReference>
<evidence type="ECO:0000256" key="4">
    <source>
        <dbReference type="ARBA" id="ARBA00022670"/>
    </source>
</evidence>
<keyword evidence="3" id="KW-0964">Secreted</keyword>
<comment type="subcellular location">
    <subcellularLocation>
        <location evidence="1">Secreted</location>
    </subcellularLocation>
</comment>
<keyword evidence="8 11" id="KW-1015">Disulfide bond</keyword>
<evidence type="ECO:0000313" key="15">
    <source>
        <dbReference type="Proteomes" id="UP000887566"/>
    </source>
</evidence>
<evidence type="ECO:0000256" key="5">
    <source>
        <dbReference type="ARBA" id="ARBA00022729"/>
    </source>
</evidence>
<dbReference type="InterPro" id="IPR034164">
    <property type="entry name" value="Pepsin-like_dom"/>
</dbReference>
<proteinExistence type="inferred from homology"/>
<evidence type="ECO:0000256" key="8">
    <source>
        <dbReference type="ARBA" id="ARBA00023157"/>
    </source>
</evidence>
<feature type="active site" evidence="10">
    <location>
        <position position="291"/>
    </location>
</feature>
<reference evidence="16" key="1">
    <citation type="submission" date="2022-11" db="UniProtKB">
        <authorList>
            <consortium name="WormBaseParasite"/>
        </authorList>
    </citation>
    <scope>IDENTIFICATION</scope>
</reference>
<dbReference type="SUPFAM" id="SSF50630">
    <property type="entry name" value="Acid proteases"/>
    <property type="match status" value="1"/>
</dbReference>
<evidence type="ECO:0000256" key="6">
    <source>
        <dbReference type="ARBA" id="ARBA00022750"/>
    </source>
</evidence>
<dbReference type="GO" id="GO:0005764">
    <property type="term" value="C:lysosome"/>
    <property type="evidence" value="ECO:0007669"/>
    <property type="project" value="TreeGrafter"/>
</dbReference>
<dbReference type="Gene3D" id="2.40.70.10">
    <property type="entry name" value="Acid Proteases"/>
    <property type="match status" value="2"/>
</dbReference>
<dbReference type="PRINTS" id="PR00792">
    <property type="entry name" value="PEPSIN"/>
</dbReference>
<evidence type="ECO:0000256" key="2">
    <source>
        <dbReference type="ARBA" id="ARBA00007447"/>
    </source>
</evidence>
<feature type="signal peptide" evidence="13">
    <location>
        <begin position="1"/>
        <end position="17"/>
    </location>
</feature>
<dbReference type="PANTHER" id="PTHR47966:SF5">
    <property type="entry name" value="ASPARTIC PROTEASE 10"/>
    <property type="match status" value="1"/>
</dbReference>
<feature type="domain" description="Peptidase A1" evidence="14">
    <location>
        <begin position="70"/>
        <end position="398"/>
    </location>
</feature>
<protein>
    <submittedName>
        <fullName evidence="16">Peptidase A1 domain-containing protein</fullName>
    </submittedName>
</protein>
<evidence type="ECO:0000256" key="11">
    <source>
        <dbReference type="PIRSR" id="PIRSR601461-2"/>
    </source>
</evidence>
<evidence type="ECO:0000256" key="13">
    <source>
        <dbReference type="SAM" id="SignalP"/>
    </source>
</evidence>
<name>A0A914WXS4_9BILA</name>
<evidence type="ECO:0000256" key="9">
    <source>
        <dbReference type="ARBA" id="ARBA00023180"/>
    </source>
</evidence>
<evidence type="ECO:0000259" key="14">
    <source>
        <dbReference type="PROSITE" id="PS51767"/>
    </source>
</evidence>
<dbReference type="Proteomes" id="UP000887566">
    <property type="component" value="Unplaced"/>
</dbReference>
<evidence type="ECO:0000256" key="3">
    <source>
        <dbReference type="ARBA" id="ARBA00022525"/>
    </source>
</evidence>
<keyword evidence="6 12" id="KW-0064">Aspartyl protease</keyword>
<dbReference type="FunFam" id="2.40.70.10:FF:000058">
    <property type="entry name" value="ASpartyl Protease"/>
    <property type="match status" value="1"/>
</dbReference>
<dbReference type="InterPro" id="IPR001461">
    <property type="entry name" value="Aspartic_peptidase_A1"/>
</dbReference>
<keyword evidence="7 12" id="KW-0378">Hydrolase</keyword>
<dbReference type="PROSITE" id="PS00141">
    <property type="entry name" value="ASP_PROTEASE"/>
    <property type="match status" value="1"/>
</dbReference>
<keyword evidence="15" id="KW-1185">Reference proteome</keyword>
<evidence type="ECO:0000256" key="10">
    <source>
        <dbReference type="PIRSR" id="PIRSR601461-1"/>
    </source>
</evidence>
<dbReference type="WBParaSite" id="PSAMB.scaffold5825size10810.g27369.t1">
    <property type="protein sequence ID" value="PSAMB.scaffold5825size10810.g27369.t1"/>
    <property type="gene ID" value="PSAMB.scaffold5825size10810.g27369"/>
</dbReference>
<dbReference type="PROSITE" id="PS51767">
    <property type="entry name" value="PEPTIDASE_A1"/>
    <property type="match status" value="1"/>
</dbReference>
<evidence type="ECO:0000256" key="1">
    <source>
        <dbReference type="ARBA" id="ARBA00004613"/>
    </source>
</evidence>
<dbReference type="InterPro" id="IPR021109">
    <property type="entry name" value="Peptidase_aspartic_dom_sf"/>
</dbReference>
<organism evidence="15 16">
    <name type="scientific">Plectus sambesii</name>
    <dbReference type="NCBI Taxonomy" id="2011161"/>
    <lineage>
        <taxon>Eukaryota</taxon>
        <taxon>Metazoa</taxon>
        <taxon>Ecdysozoa</taxon>
        <taxon>Nematoda</taxon>
        <taxon>Chromadorea</taxon>
        <taxon>Plectida</taxon>
        <taxon>Plectina</taxon>
        <taxon>Plectoidea</taxon>
        <taxon>Plectidae</taxon>
        <taxon>Plectus</taxon>
    </lineage>
</organism>
<dbReference type="CDD" id="cd05471">
    <property type="entry name" value="pepsin_like"/>
    <property type="match status" value="1"/>
</dbReference>
<evidence type="ECO:0000313" key="16">
    <source>
        <dbReference type="WBParaSite" id="PSAMB.scaffold5825size10810.g27369.t1"/>
    </source>
</evidence>
<feature type="chain" id="PRO_5037056067" evidence="13">
    <location>
        <begin position="18"/>
        <end position="402"/>
    </location>
</feature>
<feature type="active site" evidence="10">
    <location>
        <position position="88"/>
    </location>
</feature>
<dbReference type="InterPro" id="IPR033121">
    <property type="entry name" value="PEPTIDASE_A1"/>
</dbReference>
<sequence>MYCSLVFLAAVLSTAYCAVYNIEMTRTPSQRSKMIRDGTWPAYLKYKELMRMSNKATSSQPMNDYVDVVYIGNITLGNPQQQFTVVLDTGSSNLWVADKTCGSVKRAKASNGEDISKAACPKKTTFDSSKSTTYVADGRKWSIQYETGSTKGFLGQDTACFGGTGTSQLCVPKVIFGQATTIHPIYGNNANDGMLGLAFTSIAADHITPPLIQAINMGLLDQPIFTVWLTHRGPVNNVRGGMITYGALDTTNCGNVIAYQPLSSATWWQFRMNGVSCGSYTSSQGWEVMSDTGTSYIGAPASVVQQLARQVGATYVSNYQTYSIDCNSPKPDIVFTIGTNSYNLKPENYVVNEGLGFCEFSFFTLNGAGFFPAWILGDPFIRQVCNVYDIGQQRIGFAAPLH</sequence>
<dbReference type="PANTHER" id="PTHR47966">
    <property type="entry name" value="BETA-SITE APP-CLEAVING ENZYME, ISOFORM A-RELATED"/>
    <property type="match status" value="1"/>
</dbReference>
<dbReference type="GO" id="GO:0006508">
    <property type="term" value="P:proteolysis"/>
    <property type="evidence" value="ECO:0007669"/>
    <property type="project" value="UniProtKB-KW"/>
</dbReference>
<dbReference type="AlphaFoldDB" id="A0A914WXS4"/>
<evidence type="ECO:0000256" key="7">
    <source>
        <dbReference type="ARBA" id="ARBA00022801"/>
    </source>
</evidence>
<keyword evidence="9" id="KW-0325">Glycoprotein</keyword>
<feature type="disulfide bond" evidence="11">
    <location>
        <begin position="101"/>
        <end position="120"/>
    </location>
</feature>
<evidence type="ECO:0000256" key="12">
    <source>
        <dbReference type="RuleBase" id="RU000454"/>
    </source>
</evidence>
<comment type="similarity">
    <text evidence="2 12">Belongs to the peptidase A1 family.</text>
</comment>
<keyword evidence="5 13" id="KW-0732">Signal</keyword>